<evidence type="ECO:0000313" key="1">
    <source>
        <dbReference type="EMBL" id="KAJ4717938.1"/>
    </source>
</evidence>
<reference evidence="1 2" key="1">
    <citation type="journal article" date="2023" name="Science">
        <title>Complex scaffold remodeling in plant triterpene biosynthesis.</title>
        <authorList>
            <person name="De La Pena R."/>
            <person name="Hodgson H."/>
            <person name="Liu J.C."/>
            <person name="Stephenson M.J."/>
            <person name="Martin A.C."/>
            <person name="Owen C."/>
            <person name="Harkess A."/>
            <person name="Leebens-Mack J."/>
            <person name="Jimenez L.E."/>
            <person name="Osbourn A."/>
            <person name="Sattely E.S."/>
        </authorList>
    </citation>
    <scope>NUCLEOTIDE SEQUENCE [LARGE SCALE GENOMIC DNA]</scope>
    <source>
        <strain evidence="2">cv. JPN11</strain>
        <tissue evidence="1">Leaf</tissue>
    </source>
</reference>
<dbReference type="Proteomes" id="UP001164539">
    <property type="component" value="Chromosome 5"/>
</dbReference>
<organism evidence="1 2">
    <name type="scientific">Melia azedarach</name>
    <name type="common">Chinaberry tree</name>
    <dbReference type="NCBI Taxonomy" id="155640"/>
    <lineage>
        <taxon>Eukaryota</taxon>
        <taxon>Viridiplantae</taxon>
        <taxon>Streptophyta</taxon>
        <taxon>Embryophyta</taxon>
        <taxon>Tracheophyta</taxon>
        <taxon>Spermatophyta</taxon>
        <taxon>Magnoliopsida</taxon>
        <taxon>eudicotyledons</taxon>
        <taxon>Gunneridae</taxon>
        <taxon>Pentapetalae</taxon>
        <taxon>rosids</taxon>
        <taxon>malvids</taxon>
        <taxon>Sapindales</taxon>
        <taxon>Meliaceae</taxon>
        <taxon>Melia</taxon>
    </lineage>
</organism>
<dbReference type="EMBL" id="CM051398">
    <property type="protein sequence ID" value="KAJ4717938.1"/>
    <property type="molecule type" value="Genomic_DNA"/>
</dbReference>
<comment type="caution">
    <text evidence="1">The sequence shown here is derived from an EMBL/GenBank/DDBJ whole genome shotgun (WGS) entry which is preliminary data.</text>
</comment>
<sequence length="965" mass="110003">MAEALVSLVMEQLTSILSEQTEAGVGLVMGIDREIQTLTDNFQAIRAVLEDAENRQVKENAVRDWLDKLKDVSYDIDDVLDEWNIAIRRLQLENEKASKDKRKEVCFFIPSYFFSPRQVLIRHDIAIKIKHLNQTLDHIAKGKNMFNFSSMMGSREVERSWTTSFTDEPEVYGRDQDKNMILNLLLSESSQGLISIPIISVVGMGGVGKTTLAQLVFNDDKVNAHFDIKIWVCVSNPFDEIRIAKAILESLKGEAPNLFELQNVLQHIHQCVKGKKFLLVLDDVWTEDPNSWKQLKGSLKAGSPQSRILVTTRKENVANIIGTTNLIPLGILSEEESWSLFSQVAFSGRTNEECKNLENIGMKVVHESKGLPLAIKTSASLLRSERNIKERQRVSDSGLLELEEIEKRLFPPLLLSYYDLSSILRKCFLYCAIFPKDENIEKDKLIKLWMAQGYLNVERENMELIGEKYFEDLVMRSFFQDFKRSESDGSISCKMHDIVHNFAQFASKNECCIVEDNGPKECGFCSKKTRHLMVIRKPLIPFTSCNNLKKLRSLFVEDALYREDVSNLSKLFDQMACLRTLEFGENSIQRLPREIKKLIHLRYLNLSKNDMIKELPETLCDLHNLQTLDVSYCTNLQKLPEGIGKLLNLRHLINDDTFNVSYMPKGMERLTCLRTLRKFVVSGSRNSYKACSLGCLKNLDLLQGSLFLRRLGNVTDIGEAKQAELKNKKNLLSLRLWFHKLEAKGMMNSDNEVVLEALQPPPSLELLYIFGYEGKTMSPKWLLCLTNLQMLELDGCVKCERLPSLGKLSSLKSLVINDMINLRKVGNEFLGLEIGGRSFSASFIAFPRLKYLEFVLMSNWEEWDYQIVGGGDFNIMPSLCHLKIRTCPKLKALPENLLQMTTLRTLEIGWCPLLGNSLQKETLRISHIPDVEIYPDSGPSDDDSESSTSSVAVDFAIENYQHGAF</sequence>
<accession>A0ACC1Y437</accession>
<evidence type="ECO:0000313" key="2">
    <source>
        <dbReference type="Proteomes" id="UP001164539"/>
    </source>
</evidence>
<name>A0ACC1Y437_MELAZ</name>
<protein>
    <submittedName>
        <fullName evidence="1">Disease resistance protein</fullName>
    </submittedName>
</protein>
<keyword evidence="2" id="KW-1185">Reference proteome</keyword>
<gene>
    <name evidence="1" type="ORF">OWV82_009684</name>
</gene>
<proteinExistence type="predicted"/>